<evidence type="ECO:0000313" key="2">
    <source>
        <dbReference type="EMBL" id="OSS43038.1"/>
    </source>
</evidence>
<reference evidence="2 3" key="1">
    <citation type="journal article" date="2017" name="Front. Microbiol.">
        <title>Genome Sequence of Desulfurella amilsii Strain TR1 and Comparative Genomics of Desulfurellaceae Family.</title>
        <authorList>
            <person name="Florentino A.P."/>
            <person name="Stams A.J."/>
            <person name="Sanchez-Andrea I."/>
        </authorList>
    </citation>
    <scope>NUCLEOTIDE SEQUENCE [LARGE SCALE GENOMIC DNA]</scope>
    <source>
        <strain evidence="2 3">TR1</strain>
    </source>
</reference>
<evidence type="ECO:0000259" key="1">
    <source>
        <dbReference type="Pfam" id="PF01370"/>
    </source>
</evidence>
<dbReference type="EC" id="5.1.3.2" evidence="2"/>
<dbReference type="InterPro" id="IPR050177">
    <property type="entry name" value="Lipid_A_modif_metabolic_enz"/>
</dbReference>
<sequence length="297" mass="34227">MKILVTGASGFVGKNLISRLSCKYRLYGFSRKKREGINYFKGDIANIEDLEKAIVNVDTVVHLAGLIRGSKKAFYTTNVLGARNLSILAAKHNIKKIIYVSSLAAKGPLEKNEPVSYYGYTKRLGELELLKNSHRYDLIVLRPPVIYGPNEQEVYKLIKFTKKTGIFFAIDDIRLSFVYVDDLIDAIDIALQHKWDGPKIYTICENTYYDFFEIANIIAYHLGQNIKTVAFPRIILDAVFFGLKESGIFFDKINEIKAHLWVCKSNEFMRDFGFKVNHNLFSGMYKTIRWYRENGWL</sequence>
<comment type="caution">
    <text evidence="2">The sequence shown here is derived from an EMBL/GenBank/DDBJ whole genome shotgun (WGS) entry which is preliminary data.</text>
</comment>
<protein>
    <submittedName>
        <fullName evidence="2">UDP-glucose 4-epimerase</fullName>
        <ecNumber evidence="2">5.1.3.2</ecNumber>
    </submittedName>
</protein>
<organism evidence="2 3">
    <name type="scientific">Desulfurella amilsii</name>
    <dbReference type="NCBI Taxonomy" id="1562698"/>
    <lineage>
        <taxon>Bacteria</taxon>
        <taxon>Pseudomonadati</taxon>
        <taxon>Campylobacterota</taxon>
        <taxon>Desulfurellia</taxon>
        <taxon>Desulfurellales</taxon>
        <taxon>Desulfurellaceae</taxon>
        <taxon>Desulfurella</taxon>
    </lineage>
</organism>
<dbReference type="InterPro" id="IPR001509">
    <property type="entry name" value="Epimerase_deHydtase"/>
</dbReference>
<dbReference type="GO" id="GO:0003978">
    <property type="term" value="F:UDP-glucose 4-epimerase activity"/>
    <property type="evidence" value="ECO:0007669"/>
    <property type="project" value="UniProtKB-EC"/>
</dbReference>
<evidence type="ECO:0000313" key="3">
    <source>
        <dbReference type="Proteomes" id="UP000194141"/>
    </source>
</evidence>
<dbReference type="PANTHER" id="PTHR43245">
    <property type="entry name" value="BIFUNCTIONAL POLYMYXIN RESISTANCE PROTEIN ARNA"/>
    <property type="match status" value="1"/>
</dbReference>
<gene>
    <name evidence="2" type="ORF">DESAMIL20_146</name>
</gene>
<dbReference type="STRING" id="1562698.DESAMIL20_146"/>
<dbReference type="InterPro" id="IPR036291">
    <property type="entry name" value="NAD(P)-bd_dom_sf"/>
</dbReference>
<dbReference type="Gene3D" id="3.40.50.720">
    <property type="entry name" value="NAD(P)-binding Rossmann-like Domain"/>
    <property type="match status" value="1"/>
</dbReference>
<dbReference type="AlphaFoldDB" id="A0A1X4XZT5"/>
<feature type="domain" description="NAD-dependent epimerase/dehydratase" evidence="1">
    <location>
        <begin position="3"/>
        <end position="204"/>
    </location>
</feature>
<keyword evidence="3" id="KW-1185">Reference proteome</keyword>
<dbReference type="Proteomes" id="UP000194141">
    <property type="component" value="Unassembled WGS sequence"/>
</dbReference>
<dbReference type="RefSeq" id="WP_086032963.1">
    <property type="nucleotide sequence ID" value="NZ_MDSU01000001.1"/>
</dbReference>
<dbReference type="SUPFAM" id="SSF51735">
    <property type="entry name" value="NAD(P)-binding Rossmann-fold domains"/>
    <property type="match status" value="1"/>
</dbReference>
<dbReference type="OrthoDB" id="9814124at2"/>
<dbReference type="EMBL" id="MDSU01000001">
    <property type="protein sequence ID" value="OSS43038.1"/>
    <property type="molecule type" value="Genomic_DNA"/>
</dbReference>
<proteinExistence type="predicted"/>
<dbReference type="Pfam" id="PF01370">
    <property type="entry name" value="Epimerase"/>
    <property type="match status" value="1"/>
</dbReference>
<keyword evidence="2" id="KW-0413">Isomerase</keyword>
<name>A0A1X4XZT5_9BACT</name>
<accession>A0A1X4XZT5</accession>